<reference evidence="4" key="1">
    <citation type="journal article" date="2019" name="Int. J. Syst. Evol. Microbiol.">
        <title>The Global Catalogue of Microorganisms (GCM) 10K type strain sequencing project: providing services to taxonomists for standard genome sequencing and annotation.</title>
        <authorList>
            <consortium name="The Broad Institute Genomics Platform"/>
            <consortium name="The Broad Institute Genome Sequencing Center for Infectious Disease"/>
            <person name="Wu L."/>
            <person name="Ma J."/>
        </authorList>
    </citation>
    <scope>NUCLEOTIDE SEQUENCE [LARGE SCALE GENOMIC DNA]</scope>
    <source>
        <strain evidence="4">CGMCC 4.7323</strain>
    </source>
</reference>
<keyword evidence="4" id="KW-1185">Reference proteome</keyword>
<organism evidence="3 4">
    <name type="scientific">Streptomyces kronopolitis</name>
    <dbReference type="NCBI Taxonomy" id="1612435"/>
    <lineage>
        <taxon>Bacteria</taxon>
        <taxon>Bacillati</taxon>
        <taxon>Actinomycetota</taxon>
        <taxon>Actinomycetes</taxon>
        <taxon>Kitasatosporales</taxon>
        <taxon>Streptomycetaceae</taxon>
        <taxon>Streptomyces</taxon>
    </lineage>
</organism>
<keyword evidence="2" id="KW-0812">Transmembrane</keyword>
<evidence type="ECO:0000313" key="3">
    <source>
        <dbReference type="EMBL" id="GGN41992.1"/>
    </source>
</evidence>
<proteinExistence type="predicted"/>
<keyword evidence="2" id="KW-1133">Transmembrane helix</keyword>
<dbReference type="Proteomes" id="UP000600080">
    <property type="component" value="Unassembled WGS sequence"/>
</dbReference>
<name>A0ABQ2J9F4_9ACTN</name>
<feature type="compositionally biased region" description="Gly residues" evidence="1">
    <location>
        <begin position="1"/>
        <end position="10"/>
    </location>
</feature>
<comment type="caution">
    <text evidence="3">The sequence shown here is derived from an EMBL/GenBank/DDBJ whole genome shotgun (WGS) entry which is preliminary data.</text>
</comment>
<evidence type="ECO:0000256" key="1">
    <source>
        <dbReference type="SAM" id="MobiDB-lite"/>
    </source>
</evidence>
<feature type="transmembrane region" description="Helical" evidence="2">
    <location>
        <begin position="34"/>
        <end position="54"/>
    </location>
</feature>
<accession>A0ABQ2J9F4</accession>
<protein>
    <recommendedName>
        <fullName evidence="5">DUF3558 domain-containing protein</fullName>
    </recommendedName>
</protein>
<sequence length="251" mass="26501">MPGGGYGYPAGGIPAPPPGQPGAREGAGHGKGGWLWAIGGAVAASAIWASVLFATGGFSDESEPDLAGYGYTGDLCAKTSLTPFENAHFKIKASTSAKDTNPQHTGAQQNTMDTMSCNVSLEPQNAGSSDYSSTWMYSTVTLHKKTDPAPEFADSYRSYEKQDASTRYTVEAVPGIADEAYLVTRQDTGGSSDSSYVILAVRDGWMTFQSTWSSYASSSSTAEQPTPAEVATMLKTSATETLKRLQDTRSR</sequence>
<evidence type="ECO:0000313" key="4">
    <source>
        <dbReference type="Proteomes" id="UP000600080"/>
    </source>
</evidence>
<dbReference type="EMBL" id="BMND01000007">
    <property type="protein sequence ID" value="GGN41992.1"/>
    <property type="molecule type" value="Genomic_DNA"/>
</dbReference>
<evidence type="ECO:0000256" key="2">
    <source>
        <dbReference type="SAM" id="Phobius"/>
    </source>
</evidence>
<gene>
    <name evidence="3" type="ORF">GCM10012285_21820</name>
</gene>
<evidence type="ECO:0008006" key="5">
    <source>
        <dbReference type="Google" id="ProtNLM"/>
    </source>
</evidence>
<feature type="region of interest" description="Disordered" evidence="1">
    <location>
        <begin position="1"/>
        <end position="29"/>
    </location>
</feature>
<keyword evidence="2" id="KW-0472">Membrane</keyword>